<evidence type="ECO:0000313" key="1">
    <source>
        <dbReference type="EMBL" id="KAI9914056.1"/>
    </source>
</evidence>
<comment type="caution">
    <text evidence="1">The sequence shown here is derived from an EMBL/GenBank/DDBJ whole genome shotgun (WGS) entry which is preliminary data.</text>
</comment>
<sequence>MVLIPLQDTGMSYLEMLRLRAKKALGMDVFEEFQVSDNALSTLTSPKLPALMKLYSESLEEKIKLSRHFTKRYGDGQMPLMLVDTRDSSEGVGDRRQRSAVKETFNDQAANTPPHLKKALQEANTKIKHMLPGRSANIKLNSRLNAVSKERDQAKLRAQV</sequence>
<proteinExistence type="predicted"/>
<reference evidence="1 2" key="1">
    <citation type="journal article" date="2022" name="bioRxiv">
        <title>The genome of the oomycete Peronosclerospora sorghi, a cosmopolitan pathogen of maize and sorghum, is inflated with dispersed pseudogenes.</title>
        <authorList>
            <person name="Fletcher K."/>
            <person name="Martin F."/>
            <person name="Isakeit T."/>
            <person name="Cavanaugh K."/>
            <person name="Magill C."/>
            <person name="Michelmore R."/>
        </authorList>
    </citation>
    <scope>NUCLEOTIDE SEQUENCE [LARGE SCALE GENOMIC DNA]</scope>
    <source>
        <strain evidence="1">P6</strain>
    </source>
</reference>
<dbReference type="Proteomes" id="UP001163321">
    <property type="component" value="Chromosome 4"/>
</dbReference>
<dbReference type="EMBL" id="CM047583">
    <property type="protein sequence ID" value="KAI9914056.1"/>
    <property type="molecule type" value="Genomic_DNA"/>
</dbReference>
<name>A0ACC0W7Q6_9STRA</name>
<evidence type="ECO:0000313" key="2">
    <source>
        <dbReference type="Proteomes" id="UP001163321"/>
    </source>
</evidence>
<accession>A0ACC0W7Q6</accession>
<keyword evidence="2" id="KW-1185">Reference proteome</keyword>
<organism evidence="1 2">
    <name type="scientific">Peronosclerospora sorghi</name>
    <dbReference type="NCBI Taxonomy" id="230839"/>
    <lineage>
        <taxon>Eukaryota</taxon>
        <taxon>Sar</taxon>
        <taxon>Stramenopiles</taxon>
        <taxon>Oomycota</taxon>
        <taxon>Peronosporomycetes</taxon>
        <taxon>Peronosporales</taxon>
        <taxon>Peronosporaceae</taxon>
        <taxon>Peronosclerospora</taxon>
    </lineage>
</organism>
<gene>
    <name evidence="1" type="ORF">PsorP6_005553</name>
</gene>
<protein>
    <submittedName>
        <fullName evidence="1">Uncharacterized protein</fullName>
    </submittedName>
</protein>